<feature type="transmembrane region" description="Helical" evidence="9">
    <location>
        <begin position="307"/>
        <end position="332"/>
    </location>
</feature>
<evidence type="ECO:0000256" key="3">
    <source>
        <dbReference type="ARBA" id="ARBA00022692"/>
    </source>
</evidence>
<dbReference type="InterPro" id="IPR040435">
    <property type="entry name" value="Put_GPCR_Chromadorea"/>
</dbReference>
<dbReference type="PANTHER" id="PTHR37441:SF7">
    <property type="entry name" value="G-PROTEIN COUPLED RECEPTORS FAMILY 1 PROFILE DOMAIN-CONTAINING PROTEIN"/>
    <property type="match status" value="1"/>
</dbReference>
<keyword evidence="3 9" id="KW-0812">Transmembrane</keyword>
<feature type="transmembrane region" description="Helical" evidence="9">
    <location>
        <begin position="352"/>
        <end position="375"/>
    </location>
</feature>
<gene>
    <name evidence="12" type="ORF">CAMP_LOCUS10800</name>
</gene>
<evidence type="ECO:0000313" key="13">
    <source>
        <dbReference type="Proteomes" id="UP001152747"/>
    </source>
</evidence>
<comment type="caution">
    <text evidence="12">The sequence shown here is derived from an EMBL/GenBank/DDBJ whole genome shotgun (WGS) entry which is preliminary data.</text>
</comment>
<proteinExistence type="predicted"/>
<feature type="transmembrane region" description="Helical" evidence="9">
    <location>
        <begin position="265"/>
        <end position="287"/>
    </location>
</feature>
<dbReference type="SUPFAM" id="SSF49854">
    <property type="entry name" value="Spermadhesin, CUB domain"/>
    <property type="match status" value="1"/>
</dbReference>
<keyword evidence="6 9" id="KW-0472">Membrane</keyword>
<comment type="subcellular location">
    <subcellularLocation>
        <location evidence="1">Cell membrane</location>
        <topology evidence="1">Multi-pass membrane protein</topology>
    </subcellularLocation>
</comment>
<name>A0A9P1N236_9PELO</name>
<evidence type="ECO:0000256" key="8">
    <source>
        <dbReference type="ARBA" id="ARBA00023224"/>
    </source>
</evidence>
<evidence type="ECO:0000259" key="11">
    <source>
        <dbReference type="PROSITE" id="PS50262"/>
    </source>
</evidence>
<dbReference type="Gene3D" id="1.20.1070.10">
    <property type="entry name" value="Rhodopsin 7-helix transmembrane proteins"/>
    <property type="match status" value="1"/>
</dbReference>
<dbReference type="OrthoDB" id="5837530at2759"/>
<feature type="transmembrane region" description="Helical" evidence="9">
    <location>
        <begin position="403"/>
        <end position="425"/>
    </location>
</feature>
<evidence type="ECO:0000256" key="7">
    <source>
        <dbReference type="ARBA" id="ARBA00023170"/>
    </source>
</evidence>
<dbReference type="EMBL" id="CANHGI010000004">
    <property type="protein sequence ID" value="CAI5448163.1"/>
    <property type="molecule type" value="Genomic_DNA"/>
</dbReference>
<sequence length="534" mass="60667">MLFLFALFSTIQYAISEEALVCNSATNITIPQNLTDSISVPSYWNSTLSPPTYSSNQDCRWYFQIPHGYYAHLVISSFISSLKLNELSTNQDVTETIEGNDYYNYTTRVINHGLVGKATLRIITYDSWNNTIDNHTYDFYNLPTRNSDVHPDDIMVHINLTRLAHTCELLMSEQQIDIIEQRHERLHKSTSTILIITPIFSLLSFLFSLSLLAAIIFALLGRKIPSRKYSIIISRTSADIFSSVLIAAASLFANTFSASYMVLTLFLYICTFGVIHLTTSHCAVIVLRHISVTRPYGFQSICSIRRLSMTVIFSWILSIMYLAAYAPMINVIVNPSKESTVCGYHSCQRPLIITAISIVFISMFTVLSSFGIVCLKMTQVSHTEKMHNEPQATKKKLYKFLKFGAHLALYTLIVTLLVIGAFVILKNAEDYHQVNRMISINCDVYDYINIKLHLETVAGGAVLLWCVRIIFDVLITFLGEIRLLPWIKLDNLESLDNKKKPVLHVRHGLGWQKGSLNCPVFNIDNRLHPLDFKN</sequence>
<feature type="transmembrane region" description="Helical" evidence="9">
    <location>
        <begin position="457"/>
        <end position="478"/>
    </location>
</feature>
<feature type="transmembrane region" description="Helical" evidence="9">
    <location>
        <begin position="232"/>
        <end position="253"/>
    </location>
</feature>
<keyword evidence="5" id="KW-0297">G-protein coupled receptor</keyword>
<evidence type="ECO:0000256" key="1">
    <source>
        <dbReference type="ARBA" id="ARBA00004651"/>
    </source>
</evidence>
<evidence type="ECO:0000256" key="4">
    <source>
        <dbReference type="ARBA" id="ARBA00022989"/>
    </source>
</evidence>
<feature type="chain" id="PRO_5040322693" description="G-protein coupled receptors family 1 profile domain-containing protein" evidence="10">
    <location>
        <begin position="17"/>
        <end position="534"/>
    </location>
</feature>
<dbReference type="PANTHER" id="PTHR37441">
    <property type="entry name" value="PROTEIN CBG16518"/>
    <property type="match status" value="1"/>
</dbReference>
<keyword evidence="7" id="KW-0675">Receptor</keyword>
<dbReference type="GO" id="GO:0004930">
    <property type="term" value="F:G protein-coupled receptor activity"/>
    <property type="evidence" value="ECO:0007669"/>
    <property type="project" value="UniProtKB-KW"/>
</dbReference>
<keyword evidence="8" id="KW-0807">Transducer</keyword>
<dbReference type="Pfam" id="PF02408">
    <property type="entry name" value="CUB_2"/>
    <property type="match status" value="1"/>
</dbReference>
<reference evidence="12" key="1">
    <citation type="submission" date="2022-11" db="EMBL/GenBank/DDBJ databases">
        <authorList>
            <person name="Kikuchi T."/>
        </authorList>
    </citation>
    <scope>NUCLEOTIDE SEQUENCE</scope>
    <source>
        <strain evidence="12">PS1010</strain>
    </source>
</reference>
<protein>
    <recommendedName>
        <fullName evidence="11">G-protein coupled receptors family 1 profile domain-containing protein</fullName>
    </recommendedName>
</protein>
<evidence type="ECO:0000256" key="6">
    <source>
        <dbReference type="ARBA" id="ARBA00023136"/>
    </source>
</evidence>
<dbReference type="GO" id="GO:0005886">
    <property type="term" value="C:plasma membrane"/>
    <property type="evidence" value="ECO:0007669"/>
    <property type="project" value="UniProtKB-SubCell"/>
</dbReference>
<evidence type="ECO:0000256" key="9">
    <source>
        <dbReference type="SAM" id="Phobius"/>
    </source>
</evidence>
<keyword evidence="2" id="KW-1003">Cell membrane</keyword>
<evidence type="ECO:0000313" key="12">
    <source>
        <dbReference type="EMBL" id="CAI5448163.1"/>
    </source>
</evidence>
<dbReference type="AlphaFoldDB" id="A0A9P1N236"/>
<keyword evidence="10" id="KW-0732">Signal</keyword>
<feature type="domain" description="G-protein coupled receptors family 1 profile" evidence="11">
    <location>
        <begin position="209"/>
        <end position="401"/>
    </location>
</feature>
<dbReference type="InterPro" id="IPR035914">
    <property type="entry name" value="Sperma_CUB_dom_sf"/>
</dbReference>
<evidence type="ECO:0000256" key="10">
    <source>
        <dbReference type="SAM" id="SignalP"/>
    </source>
</evidence>
<evidence type="ECO:0000256" key="2">
    <source>
        <dbReference type="ARBA" id="ARBA00022475"/>
    </source>
</evidence>
<organism evidence="12 13">
    <name type="scientific">Caenorhabditis angaria</name>
    <dbReference type="NCBI Taxonomy" id="860376"/>
    <lineage>
        <taxon>Eukaryota</taxon>
        <taxon>Metazoa</taxon>
        <taxon>Ecdysozoa</taxon>
        <taxon>Nematoda</taxon>
        <taxon>Chromadorea</taxon>
        <taxon>Rhabditida</taxon>
        <taxon>Rhabditina</taxon>
        <taxon>Rhabditomorpha</taxon>
        <taxon>Rhabditoidea</taxon>
        <taxon>Rhabditidae</taxon>
        <taxon>Peloderinae</taxon>
        <taxon>Caenorhabditis</taxon>
    </lineage>
</organism>
<keyword evidence="4 9" id="KW-1133">Transmembrane helix</keyword>
<feature type="transmembrane region" description="Helical" evidence="9">
    <location>
        <begin position="193"/>
        <end position="220"/>
    </location>
</feature>
<accession>A0A9P1N236</accession>
<feature type="signal peptide" evidence="10">
    <location>
        <begin position="1"/>
        <end position="16"/>
    </location>
</feature>
<evidence type="ECO:0000256" key="5">
    <source>
        <dbReference type="ARBA" id="ARBA00023040"/>
    </source>
</evidence>
<keyword evidence="13" id="KW-1185">Reference proteome</keyword>
<dbReference type="InterPro" id="IPR003366">
    <property type="entry name" value="CUB-like_dom"/>
</dbReference>
<dbReference type="PROSITE" id="PS50262">
    <property type="entry name" value="G_PROTEIN_RECEP_F1_2"/>
    <property type="match status" value="1"/>
</dbReference>
<dbReference type="Proteomes" id="UP001152747">
    <property type="component" value="Unassembled WGS sequence"/>
</dbReference>
<dbReference type="InterPro" id="IPR017452">
    <property type="entry name" value="GPCR_Rhodpsn_7TM"/>
</dbReference>